<dbReference type="OrthoDB" id="6630968at2759"/>
<evidence type="ECO:0000313" key="3">
    <source>
        <dbReference type="Proteomes" id="UP000663880"/>
    </source>
</evidence>
<protein>
    <submittedName>
        <fullName evidence="2">Uncharacterized protein</fullName>
    </submittedName>
</protein>
<proteinExistence type="predicted"/>
<sequence>MPGHANSPYWTAVDFDSEEDDRSPQSTNRMYLDPWDSDAIARIPGNSPDSGQEQFNSFAGEPVSASFYYVPTKNYDSSEEKPQKRPLNPEEIYGRRRSRCVLPDAHDVPVYTPRPVAERRRSMYVEEPQFIPHPLVYESMYGPLPVPPPGYVALRPRVSLSLHPDYIPASGHRSRRQSRMADTYESLPQNYEDWAHPMPHSAPNNFHLSRYGHLQIDYSCSWNTLDRLIRNH</sequence>
<dbReference type="AlphaFoldDB" id="A0A821X6T6"/>
<reference evidence="2" key="1">
    <citation type="submission" date="2021-02" db="EMBL/GenBank/DDBJ databases">
        <authorList>
            <person name="Steward A R."/>
        </authorList>
    </citation>
    <scope>NUCLEOTIDE SEQUENCE</scope>
</reference>
<keyword evidence="3" id="KW-1185">Reference proteome</keyword>
<comment type="caution">
    <text evidence="2">The sequence shown here is derived from an EMBL/GenBank/DDBJ whole genome shotgun (WGS) entry which is preliminary data.</text>
</comment>
<gene>
    <name evidence="2" type="ORF">PMACD_LOCUS14374</name>
</gene>
<organism evidence="2 3">
    <name type="scientific">Pieris macdunnoughi</name>
    <dbReference type="NCBI Taxonomy" id="345717"/>
    <lineage>
        <taxon>Eukaryota</taxon>
        <taxon>Metazoa</taxon>
        <taxon>Ecdysozoa</taxon>
        <taxon>Arthropoda</taxon>
        <taxon>Hexapoda</taxon>
        <taxon>Insecta</taxon>
        <taxon>Pterygota</taxon>
        <taxon>Neoptera</taxon>
        <taxon>Endopterygota</taxon>
        <taxon>Lepidoptera</taxon>
        <taxon>Glossata</taxon>
        <taxon>Ditrysia</taxon>
        <taxon>Papilionoidea</taxon>
        <taxon>Pieridae</taxon>
        <taxon>Pierinae</taxon>
        <taxon>Pieris</taxon>
    </lineage>
</organism>
<feature type="region of interest" description="Disordered" evidence="1">
    <location>
        <begin position="1"/>
        <end position="32"/>
    </location>
</feature>
<dbReference type="Proteomes" id="UP000663880">
    <property type="component" value="Unassembled WGS sequence"/>
</dbReference>
<name>A0A821X6T6_9NEOP</name>
<evidence type="ECO:0000313" key="2">
    <source>
        <dbReference type="EMBL" id="CAF4937233.1"/>
    </source>
</evidence>
<evidence type="ECO:0000256" key="1">
    <source>
        <dbReference type="SAM" id="MobiDB-lite"/>
    </source>
</evidence>
<dbReference type="EMBL" id="CAJOBZ010000065">
    <property type="protein sequence ID" value="CAF4937233.1"/>
    <property type="molecule type" value="Genomic_DNA"/>
</dbReference>
<accession>A0A821X6T6</accession>